<dbReference type="PANTHER" id="PTHR33986:SF15">
    <property type="entry name" value="MITOCHONDRIAL FISSION PROTEIN ELM1"/>
    <property type="match status" value="1"/>
</dbReference>
<accession>A0ABR8UJA6</accession>
<organism evidence="1 2">
    <name type="scientific">Luteimonas colneyensis</name>
    <dbReference type="NCBI Taxonomy" id="2762230"/>
    <lineage>
        <taxon>Bacteria</taxon>
        <taxon>Pseudomonadati</taxon>
        <taxon>Pseudomonadota</taxon>
        <taxon>Gammaproteobacteria</taxon>
        <taxon>Lysobacterales</taxon>
        <taxon>Lysobacteraceae</taxon>
        <taxon>Luteimonas</taxon>
    </lineage>
</organism>
<gene>
    <name evidence="1" type="ORF">H9645_08625</name>
</gene>
<dbReference type="InterPro" id="IPR009367">
    <property type="entry name" value="Elm1-like"/>
</dbReference>
<name>A0ABR8UJA6_9GAMM</name>
<protein>
    <submittedName>
        <fullName evidence="1">Mitochondrial fission ELM1 family protein</fullName>
    </submittedName>
</protein>
<proteinExistence type="predicted"/>
<dbReference type="EMBL" id="JACSQJ010000004">
    <property type="protein sequence ID" value="MBD7988092.1"/>
    <property type="molecule type" value="Genomic_DNA"/>
</dbReference>
<sequence length="331" mass="34792">MVSTPADGDAPSTLALSDGRAGNARQALALARALAPFADEHVLVPKAPWRWLAPRRCPGDAHAFGPGFTSLLSAPPALAVGCGRQAALATRLLRGRGTRVVQVLDPRLPARHWDIVVAPEHDGLAGDNVITLAGSLHPVDDAWLHRARDEAPEFAALPSPRIAVLVGGPSGRAGFEVADFDALMADVAAMAAREGGSLMLVASRRTPDAVRAALRTWAAPGVPVRAWAGTGDGHNPYAGMLAWADRIACTADSVNMLSEACATRAPVFVHRPEAMRGRPRRFVDALLARGRVRPLEAGAAPFDAVPLRETARVAAEVRRRLAASRGQVGTP</sequence>
<keyword evidence="2" id="KW-1185">Reference proteome</keyword>
<dbReference type="Pfam" id="PF06258">
    <property type="entry name" value="Mito_fiss_Elm1"/>
    <property type="match status" value="1"/>
</dbReference>
<comment type="caution">
    <text evidence="1">The sequence shown here is derived from an EMBL/GenBank/DDBJ whole genome shotgun (WGS) entry which is preliminary data.</text>
</comment>
<reference evidence="1 2" key="1">
    <citation type="submission" date="2020-08" db="EMBL/GenBank/DDBJ databases">
        <title>A Genomic Blueprint of the Chicken Gut Microbiome.</title>
        <authorList>
            <person name="Gilroy R."/>
            <person name="Ravi A."/>
            <person name="Getino M."/>
            <person name="Pursley I."/>
            <person name="Horton D.L."/>
            <person name="Alikhan N.-F."/>
            <person name="Baker D."/>
            <person name="Gharbi K."/>
            <person name="Hall N."/>
            <person name="Watson M."/>
            <person name="Adriaenssens E.M."/>
            <person name="Foster-Nyarko E."/>
            <person name="Jarju S."/>
            <person name="Secka A."/>
            <person name="Antonio M."/>
            <person name="Oren A."/>
            <person name="Chaudhuri R."/>
            <person name="La Ragione R.M."/>
            <person name="Hildebrand F."/>
            <person name="Pallen M.J."/>
        </authorList>
    </citation>
    <scope>NUCLEOTIDE SEQUENCE [LARGE SCALE GENOMIC DNA]</scope>
    <source>
        <strain evidence="1 2">Sa2BVA3</strain>
    </source>
</reference>
<evidence type="ECO:0000313" key="1">
    <source>
        <dbReference type="EMBL" id="MBD7988092.1"/>
    </source>
</evidence>
<dbReference type="Proteomes" id="UP000647183">
    <property type="component" value="Unassembled WGS sequence"/>
</dbReference>
<dbReference type="PANTHER" id="PTHR33986">
    <property type="entry name" value="OS02G0535700 PROTEIN"/>
    <property type="match status" value="1"/>
</dbReference>
<evidence type="ECO:0000313" key="2">
    <source>
        <dbReference type="Proteomes" id="UP000647183"/>
    </source>
</evidence>